<dbReference type="GO" id="GO:0070403">
    <property type="term" value="F:NAD+ binding"/>
    <property type="evidence" value="ECO:0007669"/>
    <property type="project" value="InterPro"/>
</dbReference>
<keyword evidence="16" id="KW-1185">Reference proteome</keyword>
<evidence type="ECO:0000313" key="16">
    <source>
        <dbReference type="Proteomes" id="UP000319894"/>
    </source>
</evidence>
<comment type="caution">
    <text evidence="15">The sequence shown here is derived from an EMBL/GenBank/DDBJ whole genome shotgun (WGS) entry which is preliminary data.</text>
</comment>
<comment type="pathway">
    <text evidence="3">Nucleotide-sugar biosynthesis; UDP-alpha-D-xylose biosynthesis; UDP-alpha-D-xylose from UDP-alpha-D-glucuronate: step 1/1.</text>
</comment>
<name>A0A554NFL1_9EURY</name>
<dbReference type="Pfam" id="PF16363">
    <property type="entry name" value="GDP_Man_Dehyd"/>
    <property type="match status" value="1"/>
</dbReference>
<dbReference type="InterPro" id="IPR044516">
    <property type="entry name" value="UXS-like"/>
</dbReference>
<evidence type="ECO:0000256" key="2">
    <source>
        <dbReference type="ARBA" id="ARBA00004447"/>
    </source>
</evidence>
<keyword evidence="11" id="KW-0333">Golgi apparatus</keyword>
<dbReference type="EC" id="4.1.1.35" evidence="5"/>
<dbReference type="OrthoDB" id="4907at2157"/>
<dbReference type="PANTHER" id="PTHR43078:SF6">
    <property type="entry name" value="UDP-GLUCURONIC ACID DECARBOXYLASE 1"/>
    <property type="match status" value="1"/>
</dbReference>
<evidence type="ECO:0000313" key="15">
    <source>
        <dbReference type="EMBL" id="TSD16174.1"/>
    </source>
</evidence>
<organism evidence="15 16">
    <name type="scientific">Haloglomus irregulare</name>
    <dbReference type="NCBI Taxonomy" id="2234134"/>
    <lineage>
        <taxon>Archaea</taxon>
        <taxon>Methanobacteriati</taxon>
        <taxon>Methanobacteriota</taxon>
        <taxon>Stenosarchaea group</taxon>
        <taxon>Halobacteria</taxon>
        <taxon>Halobacteriales</taxon>
        <taxon>Natronomonadaceae</taxon>
        <taxon>Haloglomus</taxon>
    </lineage>
</organism>
<evidence type="ECO:0000259" key="14">
    <source>
        <dbReference type="Pfam" id="PF16363"/>
    </source>
</evidence>
<accession>A0A554NFL1</accession>
<dbReference type="GO" id="GO:0048040">
    <property type="term" value="F:UDP-glucuronate decarboxylase activity"/>
    <property type="evidence" value="ECO:0007669"/>
    <property type="project" value="UniProtKB-EC"/>
</dbReference>
<dbReference type="Gene3D" id="3.40.50.720">
    <property type="entry name" value="NAD(P)-binding Rossmann-like Domain"/>
    <property type="match status" value="1"/>
</dbReference>
<keyword evidence="6" id="KW-0812">Transmembrane</keyword>
<evidence type="ECO:0000256" key="10">
    <source>
        <dbReference type="ARBA" id="ARBA00023027"/>
    </source>
</evidence>
<dbReference type="InterPro" id="IPR036291">
    <property type="entry name" value="NAD(P)-bd_dom_sf"/>
</dbReference>
<keyword evidence="8" id="KW-0735">Signal-anchor</keyword>
<evidence type="ECO:0000256" key="5">
    <source>
        <dbReference type="ARBA" id="ARBA00012290"/>
    </source>
</evidence>
<keyword evidence="12" id="KW-0472">Membrane</keyword>
<keyword evidence="10" id="KW-0520">NAD</keyword>
<protein>
    <recommendedName>
        <fullName evidence="5">UDP-glucuronate decarboxylase</fullName>
        <ecNumber evidence="5">4.1.1.35</ecNumber>
    </recommendedName>
</protein>
<keyword evidence="9" id="KW-1133">Transmembrane helix</keyword>
<dbReference type="SUPFAM" id="SSF51735">
    <property type="entry name" value="NAD(P)-binding Rossmann-fold domains"/>
    <property type="match status" value="1"/>
</dbReference>
<evidence type="ECO:0000256" key="6">
    <source>
        <dbReference type="ARBA" id="ARBA00022692"/>
    </source>
</evidence>
<comment type="subcellular location">
    <subcellularLocation>
        <location evidence="2">Golgi apparatus</location>
        <location evidence="2">Golgi stack membrane</location>
        <topology evidence="2">Single-pass type II membrane protein</topology>
    </subcellularLocation>
</comment>
<dbReference type="GO" id="GO:0005737">
    <property type="term" value="C:cytoplasm"/>
    <property type="evidence" value="ECO:0007669"/>
    <property type="project" value="TreeGrafter"/>
</dbReference>
<keyword evidence="13" id="KW-0456">Lyase</keyword>
<evidence type="ECO:0000256" key="3">
    <source>
        <dbReference type="ARBA" id="ARBA00005100"/>
    </source>
</evidence>
<dbReference type="PANTHER" id="PTHR43078">
    <property type="entry name" value="UDP-GLUCURONIC ACID DECARBOXYLASE-RELATED"/>
    <property type="match status" value="1"/>
</dbReference>
<dbReference type="RefSeq" id="WP_144260659.1">
    <property type="nucleotide sequence ID" value="NZ_QMDX01000001.1"/>
</dbReference>
<evidence type="ECO:0000256" key="13">
    <source>
        <dbReference type="ARBA" id="ARBA00023239"/>
    </source>
</evidence>
<dbReference type="InParanoid" id="A0A554NFL1"/>
<sequence length="106" mass="11326">MSGGEDTQTHDFVHIDEVRANLLAATTDAVGEAYNIGTGTETSVLDLAENIQEATDTNSEIIHTNPRPADIDHSVADISKARERLGYEPQVSLQEGIASMAMAVES</sequence>
<evidence type="ECO:0000256" key="4">
    <source>
        <dbReference type="ARBA" id="ARBA00007505"/>
    </source>
</evidence>
<evidence type="ECO:0000256" key="7">
    <source>
        <dbReference type="ARBA" id="ARBA00022793"/>
    </source>
</evidence>
<comment type="cofactor">
    <cofactor evidence="1">
        <name>NAD(+)</name>
        <dbReference type="ChEBI" id="CHEBI:57540"/>
    </cofactor>
</comment>
<reference evidence="15 16" key="1">
    <citation type="submission" date="2018-06" db="EMBL/GenBank/DDBJ databases">
        <title>Natronomonas sp. F16-60 a new haloarchaeon isolated from a solar saltern of Isla Cristina, Huelva, Spain.</title>
        <authorList>
            <person name="Duran-Viseras A."/>
            <person name="Sanchez-Porro C."/>
            <person name="Ventosa A."/>
        </authorList>
    </citation>
    <scope>NUCLEOTIDE SEQUENCE [LARGE SCALE GENOMIC DNA]</scope>
    <source>
        <strain evidence="15 16">F16-60</strain>
    </source>
</reference>
<proteinExistence type="inferred from homology"/>
<dbReference type="AlphaFoldDB" id="A0A554NFL1"/>
<dbReference type="GO" id="GO:0042732">
    <property type="term" value="P:D-xylose metabolic process"/>
    <property type="evidence" value="ECO:0007669"/>
    <property type="project" value="InterPro"/>
</dbReference>
<dbReference type="Proteomes" id="UP000319894">
    <property type="component" value="Unassembled WGS sequence"/>
</dbReference>
<feature type="domain" description="NAD(P)-binding" evidence="14">
    <location>
        <begin position="4"/>
        <end position="100"/>
    </location>
</feature>
<gene>
    <name evidence="15" type="ORF">DP107_03155</name>
</gene>
<dbReference type="EMBL" id="QMDX01000001">
    <property type="protein sequence ID" value="TSD16174.1"/>
    <property type="molecule type" value="Genomic_DNA"/>
</dbReference>
<evidence type="ECO:0000256" key="8">
    <source>
        <dbReference type="ARBA" id="ARBA00022968"/>
    </source>
</evidence>
<dbReference type="PRINTS" id="PR01713">
    <property type="entry name" value="NUCEPIMERASE"/>
</dbReference>
<evidence type="ECO:0000256" key="9">
    <source>
        <dbReference type="ARBA" id="ARBA00022989"/>
    </source>
</evidence>
<comment type="similarity">
    <text evidence="4">Belongs to the NAD(P)-dependent epimerase/dehydratase family. UDP-glucuronic acid decarboxylase subfamily.</text>
</comment>
<evidence type="ECO:0000256" key="12">
    <source>
        <dbReference type="ARBA" id="ARBA00023136"/>
    </source>
</evidence>
<keyword evidence="7" id="KW-0210">Decarboxylase</keyword>
<dbReference type="Gene3D" id="3.90.25.10">
    <property type="entry name" value="UDP-galactose 4-epimerase, domain 1"/>
    <property type="match status" value="1"/>
</dbReference>
<evidence type="ECO:0000256" key="11">
    <source>
        <dbReference type="ARBA" id="ARBA00023034"/>
    </source>
</evidence>
<evidence type="ECO:0000256" key="1">
    <source>
        <dbReference type="ARBA" id="ARBA00001911"/>
    </source>
</evidence>
<dbReference type="InterPro" id="IPR016040">
    <property type="entry name" value="NAD(P)-bd_dom"/>
</dbReference>